<dbReference type="PANTHER" id="PTHR30006">
    <property type="entry name" value="THIAMINE-BINDING PERIPLASMIC PROTEIN-RELATED"/>
    <property type="match status" value="1"/>
</dbReference>
<feature type="chain" id="PRO_5038937472" evidence="3">
    <location>
        <begin position="19"/>
        <end position="344"/>
    </location>
</feature>
<dbReference type="SUPFAM" id="SSF53850">
    <property type="entry name" value="Periplasmic binding protein-like II"/>
    <property type="match status" value="1"/>
</dbReference>
<dbReference type="Pfam" id="PF13343">
    <property type="entry name" value="SBP_bac_6"/>
    <property type="match status" value="1"/>
</dbReference>
<dbReference type="RefSeq" id="WP_042531660.1">
    <property type="nucleotide sequence ID" value="NZ_CAXOIH010000006.1"/>
</dbReference>
<dbReference type="PIRSF" id="PIRSF002825">
    <property type="entry name" value="CfbpA"/>
    <property type="match status" value="1"/>
</dbReference>
<keyword evidence="5" id="KW-1185">Reference proteome</keyword>
<dbReference type="GO" id="GO:0015888">
    <property type="term" value="P:thiamine transport"/>
    <property type="evidence" value="ECO:0007669"/>
    <property type="project" value="TreeGrafter"/>
</dbReference>
<dbReference type="PROSITE" id="PS51257">
    <property type="entry name" value="PROKAR_LIPOPROTEIN"/>
    <property type="match status" value="1"/>
</dbReference>
<dbReference type="AlphaFoldDB" id="A0A0A1MR20"/>
<dbReference type="CDD" id="cd13544">
    <property type="entry name" value="PBP2_Fbp_like_1"/>
    <property type="match status" value="1"/>
</dbReference>
<evidence type="ECO:0000313" key="5">
    <source>
        <dbReference type="Proteomes" id="UP000040453"/>
    </source>
</evidence>
<dbReference type="GO" id="GO:0030976">
    <property type="term" value="F:thiamine pyrophosphate binding"/>
    <property type="evidence" value="ECO:0007669"/>
    <property type="project" value="TreeGrafter"/>
</dbReference>
<dbReference type="STRING" id="545501.BN997_01937"/>
<evidence type="ECO:0000256" key="2">
    <source>
        <dbReference type="PIRSR" id="PIRSR002825-1"/>
    </source>
</evidence>
<evidence type="ECO:0000256" key="1">
    <source>
        <dbReference type="ARBA" id="ARBA00022729"/>
    </source>
</evidence>
<keyword evidence="1 3" id="KW-0732">Signal</keyword>
<dbReference type="OrthoDB" id="179400at2"/>
<keyword evidence="2" id="KW-0408">Iron</keyword>
<accession>A0A0A1MR20</accession>
<dbReference type="InterPro" id="IPR026045">
    <property type="entry name" value="Ferric-bd"/>
</dbReference>
<sequence length="344" mass="38088">MRKSIWRLSLLLIVSILAACGSDDSSDEPDDKLEGKITVYAGSDEERAIETMNLFTEETGIEVDMVRLSAGEILSRVRAESANTQADVWFGGPAETFEVAKEEELLEPYVSPTAEYISDEYKDDEGYWTGMLVNPLGFVVNQNFLDANGLEAPTTWEDLLDPAYEGEIVMPHPASSGTAYTILYNILQYFDNEEEAYDYLEALDGQVQQYTTSGVAPARMVGMEEAGAGILFYYNSVKSMEEGFDNLEPTVVDGAGYELFAVAKIADAPNPELAEAFIDWVLGPAGQEAAQDFGNYNNVTHPEAADAEQAIELSDYHLIDFDLSDAAESRDEIIQKWENEIYDQ</sequence>
<dbReference type="EMBL" id="CDGG01000001">
    <property type="protein sequence ID" value="CEI82082.1"/>
    <property type="molecule type" value="Genomic_DNA"/>
</dbReference>
<proteinExistence type="predicted"/>
<reference evidence="4 5" key="1">
    <citation type="submission" date="2014-11" db="EMBL/GenBank/DDBJ databases">
        <authorList>
            <person name="Urmite Genomes Urmite Genomes"/>
        </authorList>
    </citation>
    <scope>NUCLEOTIDE SEQUENCE [LARGE SCALE GENOMIC DNA]</scope>
    <source>
        <strain evidence="4 5">Oc5</strain>
    </source>
</reference>
<organism evidence="4 5">
    <name type="scientific">Oceanobacillus oncorhynchi</name>
    <dbReference type="NCBI Taxonomy" id="545501"/>
    <lineage>
        <taxon>Bacteria</taxon>
        <taxon>Bacillati</taxon>
        <taxon>Bacillota</taxon>
        <taxon>Bacilli</taxon>
        <taxon>Bacillales</taxon>
        <taxon>Bacillaceae</taxon>
        <taxon>Oceanobacillus</taxon>
    </lineage>
</organism>
<keyword evidence="2" id="KW-0479">Metal-binding</keyword>
<evidence type="ECO:0000256" key="3">
    <source>
        <dbReference type="SAM" id="SignalP"/>
    </source>
</evidence>
<dbReference type="PANTHER" id="PTHR30006:SF2">
    <property type="entry name" value="ABC TRANSPORTER SUBSTRATE-BINDING PROTEIN"/>
    <property type="match status" value="1"/>
</dbReference>
<gene>
    <name evidence="4" type="ORF">BN997_01937</name>
</gene>
<name>A0A0A1MR20_9BACI</name>
<dbReference type="GO" id="GO:0030975">
    <property type="term" value="F:thiamine binding"/>
    <property type="evidence" value="ECO:0007669"/>
    <property type="project" value="TreeGrafter"/>
</dbReference>
<dbReference type="GO" id="GO:0046872">
    <property type="term" value="F:metal ion binding"/>
    <property type="evidence" value="ECO:0007669"/>
    <property type="project" value="UniProtKB-KW"/>
</dbReference>
<dbReference type="GO" id="GO:0030288">
    <property type="term" value="C:outer membrane-bounded periplasmic space"/>
    <property type="evidence" value="ECO:0007669"/>
    <property type="project" value="TreeGrafter"/>
</dbReference>
<protein>
    <submittedName>
        <fullName evidence="4">Putative binding protein component of ABC iron transporter</fullName>
    </submittedName>
</protein>
<feature type="binding site" evidence="2">
    <location>
        <position position="234"/>
    </location>
    <ligand>
        <name>Fe cation</name>
        <dbReference type="ChEBI" id="CHEBI:24875"/>
    </ligand>
</feature>
<dbReference type="Gene3D" id="3.40.190.10">
    <property type="entry name" value="Periplasmic binding protein-like II"/>
    <property type="match status" value="2"/>
</dbReference>
<dbReference type="Proteomes" id="UP000040453">
    <property type="component" value="Unassembled WGS sequence"/>
</dbReference>
<evidence type="ECO:0000313" key="4">
    <source>
        <dbReference type="EMBL" id="CEI82082.1"/>
    </source>
</evidence>
<feature type="signal peptide" evidence="3">
    <location>
        <begin position="1"/>
        <end position="18"/>
    </location>
</feature>